<dbReference type="PANTHER" id="PTHR30283:SF4">
    <property type="entry name" value="PEROXIDE STRESS RESISTANCE PROTEIN YAAA"/>
    <property type="match status" value="1"/>
</dbReference>
<evidence type="ECO:0000256" key="1">
    <source>
        <dbReference type="HAMAP-Rule" id="MF_00652"/>
    </source>
</evidence>
<dbReference type="RefSeq" id="WP_161351761.1">
    <property type="nucleotide sequence ID" value="NZ_WTUX01000012.1"/>
</dbReference>
<evidence type="ECO:0000313" key="4">
    <source>
        <dbReference type="Proteomes" id="UP000467322"/>
    </source>
</evidence>
<accession>A0A845M3R8</accession>
<organism evidence="3 4">
    <name type="scientific">Maritimibacter harenae</name>
    <dbReference type="NCBI Taxonomy" id="2606218"/>
    <lineage>
        <taxon>Bacteria</taxon>
        <taxon>Pseudomonadati</taxon>
        <taxon>Pseudomonadota</taxon>
        <taxon>Alphaproteobacteria</taxon>
        <taxon>Rhodobacterales</taxon>
        <taxon>Roseobacteraceae</taxon>
        <taxon>Maritimibacter</taxon>
    </lineage>
</organism>
<dbReference type="AlphaFoldDB" id="A0A845M3R8"/>
<dbReference type="GO" id="GO:0033194">
    <property type="term" value="P:response to hydroperoxide"/>
    <property type="evidence" value="ECO:0007669"/>
    <property type="project" value="TreeGrafter"/>
</dbReference>
<dbReference type="Proteomes" id="UP000467322">
    <property type="component" value="Unassembled WGS sequence"/>
</dbReference>
<gene>
    <name evidence="3" type="primary">yaaA</name>
    <name evidence="3" type="ORF">GQE99_11485</name>
</gene>
<dbReference type="InterPro" id="IPR005583">
    <property type="entry name" value="YaaA"/>
</dbReference>
<keyword evidence="4" id="KW-1185">Reference proteome</keyword>
<protein>
    <recommendedName>
        <fullName evidence="1">UPF0246 protein GQE99_11485</fullName>
    </recommendedName>
</protein>
<dbReference type="NCBIfam" id="NF002542">
    <property type="entry name" value="PRK02101.1-3"/>
    <property type="match status" value="1"/>
</dbReference>
<sequence>MLVVISPAKKLDETEARAPGGTAPHFAAETAKLAKTAVLKQPRKLEELMGISEKLGKLNAERFKRFGSGDGAKPAIEMFAGDTYTGFDAPSLDSDAMDYAQDHLRILSGLYGLLRPRDMIEPHRLEMGTRLKTRRGTSLYDFWGDRIAKRLNEEAERLGTDTLINCASVEYFTAADRDALKLRVITPVFYETKAGEPKIVSFYAKQARGAMARFVCENRITDPADLADFRSGGYRYQPDMSEPDRPVFLRAESDQDAA</sequence>
<reference evidence="3 4" key="1">
    <citation type="submission" date="2019-12" db="EMBL/GenBank/DDBJ databases">
        <title>Maritimibacter sp. nov. sp. isolated from sea sand.</title>
        <authorList>
            <person name="Kim J."/>
            <person name="Jeong S.E."/>
            <person name="Jung H.S."/>
            <person name="Jeon C.O."/>
        </authorList>
    </citation>
    <scope>NUCLEOTIDE SEQUENCE [LARGE SCALE GENOMIC DNA]</scope>
    <source>
        <strain evidence="3 4">DP07</strain>
    </source>
</reference>
<evidence type="ECO:0000256" key="2">
    <source>
        <dbReference type="SAM" id="MobiDB-lite"/>
    </source>
</evidence>
<feature type="compositionally biased region" description="Basic and acidic residues" evidence="2">
    <location>
        <begin position="242"/>
        <end position="258"/>
    </location>
</feature>
<feature type="region of interest" description="Disordered" evidence="2">
    <location>
        <begin position="239"/>
        <end position="258"/>
    </location>
</feature>
<dbReference type="EMBL" id="WTUX01000012">
    <property type="protein sequence ID" value="MZR13639.1"/>
    <property type="molecule type" value="Genomic_DNA"/>
</dbReference>
<dbReference type="PANTHER" id="PTHR30283">
    <property type="entry name" value="PEROXIDE STRESS RESPONSE PROTEIN YAAA"/>
    <property type="match status" value="1"/>
</dbReference>
<dbReference type="GO" id="GO:0005829">
    <property type="term" value="C:cytosol"/>
    <property type="evidence" value="ECO:0007669"/>
    <property type="project" value="TreeGrafter"/>
</dbReference>
<comment type="caution">
    <text evidence="3">The sequence shown here is derived from an EMBL/GenBank/DDBJ whole genome shotgun (WGS) entry which is preliminary data.</text>
</comment>
<dbReference type="Pfam" id="PF03883">
    <property type="entry name" value="H2O2_YaaD"/>
    <property type="match status" value="1"/>
</dbReference>
<evidence type="ECO:0000313" key="3">
    <source>
        <dbReference type="EMBL" id="MZR13639.1"/>
    </source>
</evidence>
<dbReference type="HAMAP" id="MF_00652">
    <property type="entry name" value="UPF0246"/>
    <property type="match status" value="1"/>
</dbReference>
<name>A0A845M3R8_9RHOB</name>
<proteinExistence type="inferred from homology"/>
<comment type="similarity">
    <text evidence="1">Belongs to the UPF0246 family.</text>
</comment>